<dbReference type="RefSeq" id="WP_385877268.1">
    <property type="nucleotide sequence ID" value="NZ_JBHLXE010000094.1"/>
</dbReference>
<evidence type="ECO:0000259" key="1">
    <source>
        <dbReference type="Pfam" id="PF25191"/>
    </source>
</evidence>
<keyword evidence="3" id="KW-1185">Reference proteome</keyword>
<reference evidence="2 3" key="1">
    <citation type="submission" date="2024-09" db="EMBL/GenBank/DDBJ databases">
        <authorList>
            <person name="Sun Q."/>
            <person name="Mori K."/>
        </authorList>
    </citation>
    <scope>NUCLEOTIDE SEQUENCE [LARGE SCALE GENOMIC DNA]</scope>
    <source>
        <strain evidence="2 3">CCM 8545</strain>
    </source>
</reference>
<dbReference type="Proteomes" id="UP001589758">
    <property type="component" value="Unassembled WGS sequence"/>
</dbReference>
<evidence type="ECO:0000313" key="2">
    <source>
        <dbReference type="EMBL" id="MFC0180156.1"/>
    </source>
</evidence>
<sequence>MVIDCIDWHEEPAYEFELEYKNAGTHIGMFISWLIINDLVSDWMKEDFADEIKLVLNRQMTGLELLLVAEGILREDYISEDALPFVEAYYSNDIDFSRSYQNDYEKILTNNLTSFYHVADSWENYELLAPALEEAYQIWAEKSSDS</sequence>
<dbReference type="Pfam" id="PF25191">
    <property type="entry name" value="DUF7832"/>
    <property type="match status" value="1"/>
</dbReference>
<comment type="caution">
    <text evidence="2">The sequence shown here is derived from an EMBL/GenBank/DDBJ whole genome shotgun (WGS) entry which is preliminary data.</text>
</comment>
<dbReference type="InterPro" id="IPR057154">
    <property type="entry name" value="DUF7832"/>
</dbReference>
<evidence type="ECO:0000313" key="3">
    <source>
        <dbReference type="Proteomes" id="UP001589758"/>
    </source>
</evidence>
<name>A0ABV6CAZ0_9GAMM</name>
<gene>
    <name evidence="2" type="ORF">ACFFIT_08690</name>
</gene>
<feature type="domain" description="DUF7832" evidence="1">
    <location>
        <begin position="3"/>
        <end position="118"/>
    </location>
</feature>
<accession>A0ABV6CAZ0</accession>
<proteinExistence type="predicted"/>
<organism evidence="2 3">
    <name type="scientific">Thorsellia kenyensis</name>
    <dbReference type="NCBI Taxonomy" id="1549888"/>
    <lineage>
        <taxon>Bacteria</taxon>
        <taxon>Pseudomonadati</taxon>
        <taxon>Pseudomonadota</taxon>
        <taxon>Gammaproteobacteria</taxon>
        <taxon>Enterobacterales</taxon>
        <taxon>Thorselliaceae</taxon>
        <taxon>Thorsellia</taxon>
    </lineage>
</organism>
<dbReference type="EMBL" id="JBHLXE010000094">
    <property type="protein sequence ID" value="MFC0180156.1"/>
    <property type="molecule type" value="Genomic_DNA"/>
</dbReference>
<protein>
    <recommendedName>
        <fullName evidence="1">DUF7832 domain-containing protein</fullName>
    </recommendedName>
</protein>